<dbReference type="InterPro" id="IPR029063">
    <property type="entry name" value="SAM-dependent_MTases_sf"/>
</dbReference>
<dbReference type="EMBL" id="KV875096">
    <property type="protein sequence ID" value="OIW31214.1"/>
    <property type="molecule type" value="Genomic_DNA"/>
</dbReference>
<evidence type="ECO:0008006" key="3">
    <source>
        <dbReference type="Google" id="ProtNLM"/>
    </source>
</evidence>
<evidence type="ECO:0000313" key="2">
    <source>
        <dbReference type="Proteomes" id="UP000182658"/>
    </source>
</evidence>
<dbReference type="SUPFAM" id="SSF53335">
    <property type="entry name" value="S-adenosyl-L-methionine-dependent methyltransferases"/>
    <property type="match status" value="1"/>
</dbReference>
<protein>
    <recommendedName>
        <fullName evidence="3">S-adenosyl-L-methionine-dependent methyltransferase</fullName>
    </recommendedName>
</protein>
<evidence type="ECO:0000313" key="1">
    <source>
        <dbReference type="EMBL" id="OIW31214.1"/>
    </source>
</evidence>
<organism evidence="1 2">
    <name type="scientific">Coniochaeta ligniaria NRRL 30616</name>
    <dbReference type="NCBI Taxonomy" id="1408157"/>
    <lineage>
        <taxon>Eukaryota</taxon>
        <taxon>Fungi</taxon>
        <taxon>Dikarya</taxon>
        <taxon>Ascomycota</taxon>
        <taxon>Pezizomycotina</taxon>
        <taxon>Sordariomycetes</taxon>
        <taxon>Sordariomycetidae</taxon>
        <taxon>Coniochaetales</taxon>
        <taxon>Coniochaetaceae</taxon>
        <taxon>Coniochaeta</taxon>
    </lineage>
</organism>
<dbReference type="PANTHER" id="PTHR39290">
    <property type="entry name" value="C3H1-TYPE DOMAIN-CONTAINING PROTEIN-RELATED"/>
    <property type="match status" value="1"/>
</dbReference>
<dbReference type="Proteomes" id="UP000182658">
    <property type="component" value="Unassembled WGS sequence"/>
</dbReference>
<dbReference type="OrthoDB" id="5411518at2759"/>
<reference evidence="1 2" key="1">
    <citation type="submission" date="2016-10" db="EMBL/GenBank/DDBJ databases">
        <title>Draft genome sequence of Coniochaeta ligniaria NRRL30616, a lignocellulolytic fungus for bioabatement of inhibitors in plant biomass hydrolysates.</title>
        <authorList>
            <consortium name="DOE Joint Genome Institute"/>
            <person name="Jimenez D.J."/>
            <person name="Hector R.E."/>
            <person name="Riley R."/>
            <person name="Sun H."/>
            <person name="Grigoriev I.V."/>
            <person name="Van Elsas J.D."/>
            <person name="Nichols N.N."/>
        </authorList>
    </citation>
    <scope>NUCLEOTIDE SEQUENCE [LARGE SCALE GENOMIC DNA]</scope>
    <source>
        <strain evidence="1 2">NRRL 30616</strain>
    </source>
</reference>
<dbReference type="PANTHER" id="PTHR39290:SF6">
    <property type="entry name" value="S-ADENOSYL-L-METHIONINE-DEPENDENT METHYLTRANSFERASES SUPERFAMILY PROTEIN"/>
    <property type="match status" value="1"/>
</dbReference>
<gene>
    <name evidence="1" type="ORF">CONLIGDRAFT_631128</name>
</gene>
<dbReference type="Gene3D" id="3.40.50.150">
    <property type="entry name" value="Vaccinia Virus protein VP39"/>
    <property type="match status" value="1"/>
</dbReference>
<sequence>MASKGGARKGCVGSPAFDPDERVHDAAAREEALAHLQKDELRDAISSWFSLPKGDKYVYHAITSVLLAQVQDIVNRGRDNGLHDWYRNEAGEALPPPSQQDTEAYINIFLSSTNTPASMKGFASNAKKGSVRLSVANHLLAKRHLHPALTAKLSVPKAKKPPPNPYFDFWAWSSRNLEWCGPCPESERKMQSHHVLPIFMHHFGCVVPSYEALEILRVVADGRTVADVGSGNGYWTFMLRQHKVDVVAVDNAQSEWRVNWIGDTVISDGVKWLARKENKGGSDMVLLLVYPIVGGGVAGGVEGGFTRNLLAAYKGDTVAVVGTQNHNGYTGFKGMTMAEYMEREQPDWVKIVQIPLPSFAGKDEALFVFQRGERAPKPTELVQS</sequence>
<proteinExistence type="predicted"/>
<dbReference type="AlphaFoldDB" id="A0A1J7IUN9"/>
<accession>A0A1J7IUN9</accession>
<name>A0A1J7IUN9_9PEZI</name>
<dbReference type="InParanoid" id="A0A1J7IUN9"/>
<keyword evidence="2" id="KW-1185">Reference proteome</keyword>